<comment type="caution">
    <text evidence="2">The sequence shown here is derived from an EMBL/GenBank/DDBJ whole genome shotgun (WGS) entry which is preliminary data.</text>
</comment>
<organism evidence="2 3">
    <name type="scientific">Thermosediminibacter litoriperuensis</name>
    <dbReference type="NCBI Taxonomy" id="291989"/>
    <lineage>
        <taxon>Bacteria</taxon>
        <taxon>Bacillati</taxon>
        <taxon>Bacillota</taxon>
        <taxon>Clostridia</taxon>
        <taxon>Thermosediminibacterales</taxon>
        <taxon>Thermosediminibacteraceae</taxon>
        <taxon>Thermosediminibacter</taxon>
    </lineage>
</organism>
<reference evidence="2 3" key="1">
    <citation type="submission" date="2019-07" db="EMBL/GenBank/DDBJ databases">
        <title>Genomic Encyclopedia of Type Strains, Phase I: the one thousand microbial genomes (KMG-I) project.</title>
        <authorList>
            <person name="Kyrpides N."/>
        </authorList>
    </citation>
    <scope>NUCLEOTIDE SEQUENCE [LARGE SCALE GENOMIC DNA]</scope>
    <source>
        <strain evidence="2 3">DSM 16647</strain>
    </source>
</reference>
<protein>
    <submittedName>
        <fullName evidence="2">Uncharacterized protein</fullName>
    </submittedName>
</protein>
<evidence type="ECO:0000313" key="3">
    <source>
        <dbReference type="Proteomes" id="UP000322294"/>
    </source>
</evidence>
<evidence type="ECO:0000256" key="1">
    <source>
        <dbReference type="SAM" id="Phobius"/>
    </source>
</evidence>
<feature type="transmembrane region" description="Helical" evidence="1">
    <location>
        <begin position="12"/>
        <end position="35"/>
    </location>
</feature>
<accession>A0A5S5AEH5</accession>
<proteinExistence type="predicted"/>
<dbReference type="AlphaFoldDB" id="A0A5S5AEH5"/>
<gene>
    <name evidence="2" type="ORF">LZ11_02483</name>
</gene>
<keyword evidence="1" id="KW-0812">Transmembrane</keyword>
<keyword evidence="3" id="KW-1185">Reference proteome</keyword>
<dbReference type="Proteomes" id="UP000322294">
    <property type="component" value="Unassembled WGS sequence"/>
</dbReference>
<keyword evidence="1" id="KW-0472">Membrane</keyword>
<dbReference type="EMBL" id="VNHO01000054">
    <property type="protein sequence ID" value="TYP47004.1"/>
    <property type="molecule type" value="Genomic_DNA"/>
</dbReference>
<evidence type="ECO:0000313" key="2">
    <source>
        <dbReference type="EMBL" id="TYP47004.1"/>
    </source>
</evidence>
<keyword evidence="1" id="KW-1133">Transmembrane helix</keyword>
<name>A0A5S5AEH5_9FIRM</name>
<sequence length="124" mass="13826">MLQLGVTEETKIHGLAIIYVNLVQIRIFVILKWILMNQAVLLVGGNIKKSINSPNITKSCLSFIGSFLKNSFPRNPAVIAVKYLCSRVKINKCPPYFRSNELNLNCAFRMMELVPSITAIAGSI</sequence>